<proteinExistence type="predicted"/>
<feature type="compositionally biased region" description="Basic and acidic residues" evidence="1">
    <location>
        <begin position="128"/>
        <end position="137"/>
    </location>
</feature>
<protein>
    <submittedName>
        <fullName evidence="2">Uncharacterized protein</fullName>
    </submittedName>
</protein>
<organism evidence="2">
    <name type="scientific">Myoviridae sp. ctyFl19</name>
    <dbReference type="NCBI Taxonomy" id="2826717"/>
    <lineage>
        <taxon>Viruses</taxon>
        <taxon>Duplodnaviria</taxon>
        <taxon>Heunggongvirae</taxon>
        <taxon>Uroviricota</taxon>
        <taxon>Caudoviricetes</taxon>
    </lineage>
</organism>
<sequence length="137" mass="15293">MFSREVEAVKFEMKQGELNRRIEAYKTALAAGEFARASWPHLAAWLDTTEEALSQVLRDGPDTPRGRLLRKTATWLRGQILSSEGWSGPNSSKGVFLLRQDVGDGIRYSDRPEPDAGPVEIKVTFGAGDERGREAFR</sequence>
<reference evidence="2" key="1">
    <citation type="journal article" date="2021" name="Proc. Natl. Acad. Sci. U.S.A.">
        <title>A Catalog of Tens of Thousands of Viruses from Human Metagenomes Reveals Hidden Associations with Chronic Diseases.</title>
        <authorList>
            <person name="Tisza M.J."/>
            <person name="Buck C.B."/>
        </authorList>
    </citation>
    <scope>NUCLEOTIDE SEQUENCE</scope>
    <source>
        <strain evidence="2">CtyFl19</strain>
    </source>
</reference>
<feature type="region of interest" description="Disordered" evidence="1">
    <location>
        <begin position="107"/>
        <end position="137"/>
    </location>
</feature>
<dbReference type="EMBL" id="BK014791">
    <property type="protein sequence ID" value="DAD75862.1"/>
    <property type="molecule type" value="Genomic_DNA"/>
</dbReference>
<accession>A0A8S5M0Z9</accession>
<name>A0A8S5M0Z9_9CAUD</name>
<evidence type="ECO:0000313" key="2">
    <source>
        <dbReference type="EMBL" id="DAD75862.1"/>
    </source>
</evidence>
<evidence type="ECO:0000256" key="1">
    <source>
        <dbReference type="SAM" id="MobiDB-lite"/>
    </source>
</evidence>